<evidence type="ECO:0000256" key="4">
    <source>
        <dbReference type="ARBA" id="ARBA00022842"/>
    </source>
</evidence>
<sequence length="124" mass="13871">MRLLLDSHVVLWWLTGDPGLSDEVRDLIAEEAEVYVSTASVWELGIKQESGKLTSPERLPETVMDAGFRTLPITAAHAIKAVRLPMIHRDPFDRVLIAQAMVEELTLITCDAHIKRYDVPVLAP</sequence>
<dbReference type="EMBL" id="JABVED010000009">
    <property type="protein sequence ID" value="MBC6448882.1"/>
    <property type="molecule type" value="Genomic_DNA"/>
</dbReference>
<dbReference type="InterPro" id="IPR002716">
    <property type="entry name" value="PIN_dom"/>
</dbReference>
<evidence type="ECO:0000259" key="5">
    <source>
        <dbReference type="Pfam" id="PF01850"/>
    </source>
</evidence>
<dbReference type="Proteomes" id="UP000734823">
    <property type="component" value="Unassembled WGS sequence"/>
</dbReference>
<feature type="domain" description="PIN" evidence="5">
    <location>
        <begin position="4"/>
        <end position="118"/>
    </location>
</feature>
<keyword evidence="3" id="KW-0378">Hydrolase</keyword>
<keyword evidence="1" id="KW-0540">Nuclease</keyword>
<evidence type="ECO:0000256" key="2">
    <source>
        <dbReference type="ARBA" id="ARBA00022723"/>
    </source>
</evidence>
<evidence type="ECO:0000256" key="1">
    <source>
        <dbReference type="ARBA" id="ARBA00022722"/>
    </source>
</evidence>
<dbReference type="InterPro" id="IPR052919">
    <property type="entry name" value="TA_system_RNase"/>
</dbReference>
<comment type="caution">
    <text evidence="6">The sequence shown here is derived from an EMBL/GenBank/DDBJ whole genome shotgun (WGS) entry which is preliminary data.</text>
</comment>
<dbReference type="PANTHER" id="PTHR36173">
    <property type="entry name" value="RIBONUCLEASE VAPC16-RELATED"/>
    <property type="match status" value="1"/>
</dbReference>
<dbReference type="Gene3D" id="3.40.50.1010">
    <property type="entry name" value="5'-nuclease"/>
    <property type="match status" value="1"/>
</dbReference>
<dbReference type="CDD" id="cd09872">
    <property type="entry name" value="PIN_Sll0205-like"/>
    <property type="match status" value="1"/>
</dbReference>
<organism evidence="6 7">
    <name type="scientific">Actinokineospora xionganensis</name>
    <dbReference type="NCBI Taxonomy" id="2684470"/>
    <lineage>
        <taxon>Bacteria</taxon>
        <taxon>Bacillati</taxon>
        <taxon>Actinomycetota</taxon>
        <taxon>Actinomycetes</taxon>
        <taxon>Pseudonocardiales</taxon>
        <taxon>Pseudonocardiaceae</taxon>
        <taxon>Actinokineospora</taxon>
    </lineage>
</organism>
<keyword evidence="2" id="KW-0479">Metal-binding</keyword>
<dbReference type="SUPFAM" id="SSF88723">
    <property type="entry name" value="PIN domain-like"/>
    <property type="match status" value="1"/>
</dbReference>
<name>A0ABR7L995_9PSEU</name>
<proteinExistence type="predicted"/>
<evidence type="ECO:0000313" key="6">
    <source>
        <dbReference type="EMBL" id="MBC6448882.1"/>
    </source>
</evidence>
<evidence type="ECO:0000256" key="3">
    <source>
        <dbReference type="ARBA" id="ARBA00022801"/>
    </source>
</evidence>
<protein>
    <submittedName>
        <fullName evidence="6">Type II toxin-antitoxin system VapC family toxin</fullName>
    </submittedName>
</protein>
<dbReference type="InterPro" id="IPR041705">
    <property type="entry name" value="PIN_Sll0205"/>
</dbReference>
<gene>
    <name evidence="6" type="ORF">GPZ80_17065</name>
</gene>
<dbReference type="Pfam" id="PF01850">
    <property type="entry name" value="PIN"/>
    <property type="match status" value="1"/>
</dbReference>
<keyword evidence="7" id="KW-1185">Reference proteome</keyword>
<reference evidence="6 7" key="1">
    <citation type="submission" date="2020-06" db="EMBL/GenBank/DDBJ databases">
        <title>Actinokineospora xiongansis sp. nov., isolated from soil of Baiyangdian.</title>
        <authorList>
            <person name="Zhang X."/>
        </authorList>
    </citation>
    <scope>NUCLEOTIDE SEQUENCE [LARGE SCALE GENOMIC DNA]</scope>
    <source>
        <strain evidence="6 7">HBU206404</strain>
    </source>
</reference>
<dbReference type="PANTHER" id="PTHR36173:SF2">
    <property type="entry name" value="RIBONUCLEASE VAPC16"/>
    <property type="match status" value="1"/>
</dbReference>
<evidence type="ECO:0000313" key="7">
    <source>
        <dbReference type="Proteomes" id="UP000734823"/>
    </source>
</evidence>
<dbReference type="InterPro" id="IPR029060">
    <property type="entry name" value="PIN-like_dom_sf"/>
</dbReference>
<dbReference type="RefSeq" id="WP_187221363.1">
    <property type="nucleotide sequence ID" value="NZ_JABVED010000009.1"/>
</dbReference>
<accession>A0ABR7L995</accession>
<keyword evidence="4" id="KW-0460">Magnesium</keyword>